<dbReference type="EMBL" id="AP024202">
    <property type="protein sequence ID" value="BCN93758.1"/>
    <property type="molecule type" value="Genomic_DNA"/>
</dbReference>
<accession>A0ABN6CX94</accession>
<protein>
    <recommendedName>
        <fullName evidence="4">Lipoprotein</fullName>
    </recommendedName>
</protein>
<evidence type="ECO:0000313" key="3">
    <source>
        <dbReference type="Proteomes" id="UP001054820"/>
    </source>
</evidence>
<evidence type="ECO:0008006" key="4">
    <source>
        <dbReference type="Google" id="ProtNLM"/>
    </source>
</evidence>
<evidence type="ECO:0000256" key="1">
    <source>
        <dbReference type="SAM" id="MobiDB-lite"/>
    </source>
</evidence>
<proteinExistence type="predicted"/>
<reference evidence="2" key="1">
    <citation type="journal article" date="2022" name="Arch. Microbiol.">
        <title>Thiomicrorhabdus immobilis sp. nov., a mesophilic sulfur-oxidizing bacterium isolated from sediment of a brackish lake in northern Japan.</title>
        <authorList>
            <person name="Kojima H."/>
            <person name="Mochizuki J."/>
            <person name="Kanda M."/>
            <person name="Watanabe T."/>
            <person name="Fukui M."/>
        </authorList>
    </citation>
    <scope>NUCLEOTIDE SEQUENCE</scope>
    <source>
        <strain evidence="2">Am19</strain>
    </source>
</reference>
<keyword evidence="3" id="KW-1185">Reference proteome</keyword>
<feature type="compositionally biased region" description="Basic and acidic residues" evidence="1">
    <location>
        <begin position="105"/>
        <end position="115"/>
    </location>
</feature>
<dbReference type="PROSITE" id="PS51257">
    <property type="entry name" value="PROKAR_LIPOPROTEIN"/>
    <property type="match status" value="1"/>
</dbReference>
<evidence type="ECO:0000313" key="2">
    <source>
        <dbReference type="EMBL" id="BCN93758.1"/>
    </source>
</evidence>
<name>A0ABN6CX94_9GAMM</name>
<dbReference type="RefSeq" id="WP_237261122.1">
    <property type="nucleotide sequence ID" value="NZ_AP024202.1"/>
</dbReference>
<organism evidence="2 3">
    <name type="scientific">Thiomicrorhabdus immobilis</name>
    <dbReference type="NCBI Taxonomy" id="2791037"/>
    <lineage>
        <taxon>Bacteria</taxon>
        <taxon>Pseudomonadati</taxon>
        <taxon>Pseudomonadota</taxon>
        <taxon>Gammaproteobacteria</taxon>
        <taxon>Thiotrichales</taxon>
        <taxon>Piscirickettsiaceae</taxon>
        <taxon>Thiomicrorhabdus</taxon>
    </lineage>
</organism>
<feature type="compositionally biased region" description="Basic and acidic residues" evidence="1">
    <location>
        <begin position="136"/>
        <end position="174"/>
    </location>
</feature>
<gene>
    <name evidence="2" type="ORF">THMIRHAM_15430</name>
</gene>
<sequence length="174" mass="20373">MKRLISVFASLTTLTLGITLTGCVTHSPVRTVHVVKHQPVNYYHTGYKPHSTYSAYPSFSTHGSYKSINVYTRYDSHNPKKDYPTEHYKHKINKPKNPYQPVQYEQKRGKTEKVIRIVKKNPPIVANNTNPSKPIKVGERDSKNHHSRYHDNKQKGDKSDNRREKDNNRERNYR</sequence>
<dbReference type="Proteomes" id="UP001054820">
    <property type="component" value="Chromosome"/>
</dbReference>
<feature type="region of interest" description="Disordered" evidence="1">
    <location>
        <begin position="86"/>
        <end position="174"/>
    </location>
</feature>